<dbReference type="PROSITE" id="PS51257">
    <property type="entry name" value="PROKAR_LIPOPROTEIN"/>
    <property type="match status" value="1"/>
</dbReference>
<organism evidence="2 3">
    <name type="scientific">Sulfitobacter noctilucicola</name>
    <dbReference type="NCBI Taxonomy" id="1342301"/>
    <lineage>
        <taxon>Bacteria</taxon>
        <taxon>Pseudomonadati</taxon>
        <taxon>Pseudomonadota</taxon>
        <taxon>Alphaproteobacteria</taxon>
        <taxon>Rhodobacterales</taxon>
        <taxon>Roseobacteraceae</taxon>
        <taxon>Sulfitobacter</taxon>
    </lineage>
</organism>
<proteinExistence type="predicted"/>
<sequence>MRVLKLIAALTMGVSVAACGAMPDIASRNAPFEATQPSSAQDLRPKAPFQPTAMLETQTPLPMTVKAININVPGALKVSEANTYYPSADIVWRGDPVGNRRTQITEIFETAFKRGTVGMDGSTPVILDVELVRFHSVTEKTRYSVGGVHNIMFKLTVRRASTGAALAPTRFIEADLPALGGRSAMEADRKGQTQKVRVTDHLALVIQQELSRFVAG</sequence>
<gene>
    <name evidence="2" type="ORF">GGR93_003575</name>
</gene>
<protein>
    <recommendedName>
        <fullName evidence="4">Lipoprotein</fullName>
    </recommendedName>
</protein>
<dbReference type="InterPro" id="IPR046705">
    <property type="entry name" value="DUF6778"/>
</dbReference>
<dbReference type="Proteomes" id="UP000565745">
    <property type="component" value="Unassembled WGS sequence"/>
</dbReference>
<feature type="signal peptide" evidence="1">
    <location>
        <begin position="1"/>
        <end position="20"/>
    </location>
</feature>
<accession>A0A7W6MCL2</accession>
<dbReference type="AlphaFoldDB" id="A0A7W6MCL2"/>
<comment type="caution">
    <text evidence="2">The sequence shown here is derived from an EMBL/GenBank/DDBJ whole genome shotgun (WGS) entry which is preliminary data.</text>
</comment>
<dbReference type="RefSeq" id="WP_025054108.1">
    <property type="nucleotide sequence ID" value="NZ_JACIFU010000005.1"/>
</dbReference>
<evidence type="ECO:0000313" key="3">
    <source>
        <dbReference type="Proteomes" id="UP000565745"/>
    </source>
</evidence>
<keyword evidence="3" id="KW-1185">Reference proteome</keyword>
<dbReference type="Pfam" id="PF20569">
    <property type="entry name" value="DUF6778"/>
    <property type="match status" value="1"/>
</dbReference>
<evidence type="ECO:0008006" key="4">
    <source>
        <dbReference type="Google" id="ProtNLM"/>
    </source>
</evidence>
<feature type="chain" id="PRO_5031350648" description="Lipoprotein" evidence="1">
    <location>
        <begin position="21"/>
        <end position="216"/>
    </location>
</feature>
<evidence type="ECO:0000256" key="1">
    <source>
        <dbReference type="SAM" id="SignalP"/>
    </source>
</evidence>
<dbReference type="OrthoDB" id="7836640at2"/>
<keyword evidence="1" id="KW-0732">Signal</keyword>
<evidence type="ECO:0000313" key="2">
    <source>
        <dbReference type="EMBL" id="MBB4175772.1"/>
    </source>
</evidence>
<reference evidence="2 3" key="1">
    <citation type="submission" date="2020-08" db="EMBL/GenBank/DDBJ databases">
        <title>Genomic Encyclopedia of Type Strains, Phase IV (KMG-IV): sequencing the most valuable type-strain genomes for metagenomic binning, comparative biology and taxonomic classification.</title>
        <authorList>
            <person name="Goeker M."/>
        </authorList>
    </citation>
    <scope>NUCLEOTIDE SEQUENCE [LARGE SCALE GENOMIC DNA]</scope>
    <source>
        <strain evidence="2 3">DSM 101015</strain>
    </source>
</reference>
<dbReference type="EMBL" id="JACIFU010000005">
    <property type="protein sequence ID" value="MBB4175772.1"/>
    <property type="molecule type" value="Genomic_DNA"/>
</dbReference>
<name>A0A7W6MCL2_9RHOB</name>